<protein>
    <submittedName>
        <fullName evidence="2">Uncharacterized protein</fullName>
    </submittedName>
</protein>
<dbReference type="Proteomes" id="UP000195331">
    <property type="component" value="Plasmid unnamed1"/>
</dbReference>
<sequence>MSKRVSLILGDSDEAAIAPYLSHGSPAFEVLRQWASQHDVADDIKSEAAALRALLQAGAEALQEHVLDVGYAQLATEFNSDSANAERRTARNRHERRRAEERQ</sequence>
<reference evidence="2 3" key="1">
    <citation type="submission" date="2017-04" db="EMBL/GenBank/DDBJ databases">
        <title>Whole Genome Sequence of 1,4-Dioxane Degrading Bacterium Mycobacterium dioxanotrophicus PH-06.</title>
        <authorList>
            <person name="He Y."/>
        </authorList>
    </citation>
    <scope>NUCLEOTIDE SEQUENCE [LARGE SCALE GENOMIC DNA]</scope>
    <source>
        <strain evidence="2 3">PH-06</strain>
        <plasmid evidence="2 3">unnamed1</plasmid>
    </source>
</reference>
<accession>A0A1Y0CG98</accession>
<dbReference type="KEGG" id="mdx:BTO20_36590"/>
<keyword evidence="3" id="KW-1185">Reference proteome</keyword>
<name>A0A1Y0CG98_9MYCO</name>
<proteinExistence type="predicted"/>
<evidence type="ECO:0000256" key="1">
    <source>
        <dbReference type="SAM" id="MobiDB-lite"/>
    </source>
</evidence>
<keyword evidence="2" id="KW-0614">Plasmid</keyword>
<dbReference type="AlphaFoldDB" id="A0A1Y0CG98"/>
<dbReference type="RefSeq" id="WP_087083290.1">
    <property type="nucleotide sequence ID" value="NZ_CP020810.1"/>
</dbReference>
<geneLocation type="plasmid" evidence="2 3">
    <name>unnamed1</name>
</geneLocation>
<feature type="region of interest" description="Disordered" evidence="1">
    <location>
        <begin position="80"/>
        <end position="103"/>
    </location>
</feature>
<dbReference type="EMBL" id="CP020810">
    <property type="protein sequence ID" value="ART74182.1"/>
    <property type="molecule type" value="Genomic_DNA"/>
</dbReference>
<evidence type="ECO:0000313" key="2">
    <source>
        <dbReference type="EMBL" id="ART74182.1"/>
    </source>
</evidence>
<dbReference type="OrthoDB" id="4751261at2"/>
<organism evidence="2 3">
    <name type="scientific">Mycobacterium dioxanotrophicus</name>
    <dbReference type="NCBI Taxonomy" id="482462"/>
    <lineage>
        <taxon>Bacteria</taxon>
        <taxon>Bacillati</taxon>
        <taxon>Actinomycetota</taxon>
        <taxon>Actinomycetes</taxon>
        <taxon>Mycobacteriales</taxon>
        <taxon>Mycobacteriaceae</taxon>
        <taxon>Mycobacterium</taxon>
    </lineage>
</organism>
<evidence type="ECO:0000313" key="3">
    <source>
        <dbReference type="Proteomes" id="UP000195331"/>
    </source>
</evidence>
<gene>
    <name evidence="2" type="ORF">BTO20_36590</name>
</gene>